<keyword evidence="4" id="KW-1185">Reference proteome</keyword>
<protein>
    <submittedName>
        <fullName evidence="3">Transmembrane protein, putative</fullName>
    </submittedName>
</protein>
<evidence type="ECO:0000256" key="2">
    <source>
        <dbReference type="SAM" id="Phobius"/>
    </source>
</evidence>
<proteinExistence type="predicted"/>
<reference evidence="4" key="1">
    <citation type="submission" date="2015-09" db="EMBL/GenBank/DDBJ databases">
        <authorList>
            <consortium name="Pathogen Informatics"/>
        </authorList>
    </citation>
    <scope>NUCLEOTIDE SEQUENCE [LARGE SCALE GENOMIC DNA]</scope>
    <source>
        <strain evidence="4">Lake Konstanz</strain>
    </source>
</reference>
<accession>A0A0S4KR13</accession>
<dbReference type="VEuPathDB" id="TriTrypDB:BSAL_41760"/>
<evidence type="ECO:0000313" key="4">
    <source>
        <dbReference type="Proteomes" id="UP000051952"/>
    </source>
</evidence>
<feature type="region of interest" description="Disordered" evidence="1">
    <location>
        <begin position="530"/>
        <end position="553"/>
    </location>
</feature>
<dbReference type="Proteomes" id="UP000051952">
    <property type="component" value="Unassembled WGS sequence"/>
</dbReference>
<dbReference type="AlphaFoldDB" id="A0A0S4KR13"/>
<feature type="region of interest" description="Disordered" evidence="1">
    <location>
        <begin position="714"/>
        <end position="744"/>
    </location>
</feature>
<gene>
    <name evidence="3" type="ORF">BSAL_41760</name>
</gene>
<feature type="transmembrane region" description="Helical" evidence="2">
    <location>
        <begin position="589"/>
        <end position="606"/>
    </location>
</feature>
<keyword evidence="2 3" id="KW-0812">Transmembrane</keyword>
<keyword evidence="2" id="KW-0472">Membrane</keyword>
<feature type="transmembrane region" description="Helical" evidence="2">
    <location>
        <begin position="618"/>
        <end position="638"/>
    </location>
</feature>
<name>A0A0S4KR13_BODSA</name>
<evidence type="ECO:0000256" key="1">
    <source>
        <dbReference type="SAM" id="MobiDB-lite"/>
    </source>
</evidence>
<sequence length="832" mass="91767">MLSTAVADTSIVLGPNSVGRELLVSQTSADFLSTVNVDDIRAYEASIPDGTRYLPRTSQTDVPVGRFFNGYGAYVGVNASQSSDSDLWERLYFPGIMGQDGDIGQDSEATIAFWMRAGRTTRGFPVATTDNMQTDAEVSPLLDRLQRMIVAGTMDASSWFADDWSVYWAVFVDGYSQRIHFVAAGPPGWSRVGFDDESVFETVWDAASLGITRIFTNRWHHIAIVLEVPVNGDQSGVGVGLVLRLVVDGETYSGSQGFLRCLPRQLDFISPLWEVNIPDPQHMRIKQGGTMVVGNINAGLYGVMVTSTALAQADIIALGTVPMNNFFNINTAKFFALGFYVTFIAVALLCMMSVGIGVEYISERRKRLTGESMAADLAYMAVVGTSITAEKFKIAGRDFRLLPVDTLKALLGLENTIFATLLTEIEKLAISADGARADLAAIVWIRGQENYIPTTPQFAAMRDQFKTSEKADLSHDGHFFIPQVLWNDFIDVTIDFWHERIEERSIEEDMLKQAATGKKMQVKVAKVKVSKAGGKSGGKSAGGKGGKGGRGTSMRKLTNTIKINAAAPLQMIQPVILALQAAGSYLTNFAVPVQFQGVLTSVFQFFTFKWISFSLPDLFFAVMLFALSVAVTILLFYFCISDHDEWLAFVGKYAAKRDRLDRAKIRAASEPPKSKSQKKQLLVALGNDEDLADDDLFNDKYVGVSMDVDQFHQSRINRDESSSDDDEPKDTDTQAATNLNGDGTPRTMPIAPIVNWFDPMLRHILPITITIPMDEFIDGSRRSNLITVRRNDVAPGVCPKKRMKWEIEYDNAKKLYVAYDAANHAADPHPIM</sequence>
<feature type="transmembrane region" description="Helical" evidence="2">
    <location>
        <begin position="334"/>
        <end position="358"/>
    </location>
</feature>
<evidence type="ECO:0000313" key="3">
    <source>
        <dbReference type="EMBL" id="CUI15393.1"/>
    </source>
</evidence>
<keyword evidence="2" id="KW-1133">Transmembrane helix</keyword>
<organism evidence="3 4">
    <name type="scientific">Bodo saltans</name>
    <name type="common">Flagellated protozoan</name>
    <dbReference type="NCBI Taxonomy" id="75058"/>
    <lineage>
        <taxon>Eukaryota</taxon>
        <taxon>Discoba</taxon>
        <taxon>Euglenozoa</taxon>
        <taxon>Kinetoplastea</taxon>
        <taxon>Metakinetoplastina</taxon>
        <taxon>Eubodonida</taxon>
        <taxon>Bodonidae</taxon>
        <taxon>Bodo</taxon>
    </lineage>
</organism>
<feature type="non-terminal residue" evidence="3">
    <location>
        <position position="832"/>
    </location>
</feature>
<feature type="compositionally biased region" description="Gly residues" evidence="1">
    <location>
        <begin position="534"/>
        <end position="551"/>
    </location>
</feature>
<dbReference type="EMBL" id="CYKH01002138">
    <property type="protein sequence ID" value="CUI15393.1"/>
    <property type="molecule type" value="Genomic_DNA"/>
</dbReference>